<dbReference type="EMBL" id="KV429060">
    <property type="protein sequence ID" value="KZT69134.1"/>
    <property type="molecule type" value="Genomic_DNA"/>
</dbReference>
<dbReference type="OrthoDB" id="2835132at2759"/>
<reference evidence="1 2" key="1">
    <citation type="journal article" date="2016" name="Mol. Biol. Evol.">
        <title>Comparative Genomics of Early-Diverging Mushroom-Forming Fungi Provides Insights into the Origins of Lignocellulose Decay Capabilities.</title>
        <authorList>
            <person name="Nagy L.G."/>
            <person name="Riley R."/>
            <person name="Tritt A."/>
            <person name="Adam C."/>
            <person name="Daum C."/>
            <person name="Floudas D."/>
            <person name="Sun H."/>
            <person name="Yadav J.S."/>
            <person name="Pangilinan J."/>
            <person name="Larsson K.H."/>
            <person name="Matsuura K."/>
            <person name="Barry K."/>
            <person name="Labutti K."/>
            <person name="Kuo R."/>
            <person name="Ohm R.A."/>
            <person name="Bhattacharya S.S."/>
            <person name="Shirouzu T."/>
            <person name="Yoshinaga Y."/>
            <person name="Martin F.M."/>
            <person name="Grigoriev I.V."/>
            <person name="Hibbett D.S."/>
        </authorList>
    </citation>
    <scope>NUCLEOTIDE SEQUENCE [LARGE SCALE GENOMIC DNA]</scope>
    <source>
        <strain evidence="1 2">L-15889</strain>
    </source>
</reference>
<name>A0A165Q835_9APHY</name>
<keyword evidence="2" id="KW-1185">Reference proteome</keyword>
<evidence type="ECO:0000313" key="2">
    <source>
        <dbReference type="Proteomes" id="UP000076727"/>
    </source>
</evidence>
<evidence type="ECO:0000313" key="1">
    <source>
        <dbReference type="EMBL" id="KZT69134.1"/>
    </source>
</evidence>
<accession>A0A165Q835</accession>
<sequence length="280" mass="32548">MSLRMTYYTLPVEIIEQIIDQLRGECSTLLNCALTCRDLFPRAIEVLYTAIRIQNRAAYDTFLRVRFSVKTRDAFLQTEDLEFSDRREKRLWEKTFLQGMIFTFAGVTFPNLGRLAFRSEDRIQEPFILHFRIPGSFTKTFSSVRALTLDGVQFYTLRDFVRLVCALPHLEELYLMGRILLKQLPPRQVVMTEATGSQLKLQQFCLSTNSVQMSEEALYMWLMCTPTVQAQTLQVLHLDSLAPLYVPEWRYYDTLARLQERLGSSLTDLQIPTKRGGASR</sequence>
<organism evidence="1 2">
    <name type="scientific">Daedalea quercina L-15889</name>
    <dbReference type="NCBI Taxonomy" id="1314783"/>
    <lineage>
        <taxon>Eukaryota</taxon>
        <taxon>Fungi</taxon>
        <taxon>Dikarya</taxon>
        <taxon>Basidiomycota</taxon>
        <taxon>Agaricomycotina</taxon>
        <taxon>Agaricomycetes</taxon>
        <taxon>Polyporales</taxon>
        <taxon>Fomitopsis</taxon>
    </lineage>
</organism>
<dbReference type="SUPFAM" id="SSF52047">
    <property type="entry name" value="RNI-like"/>
    <property type="match status" value="1"/>
</dbReference>
<evidence type="ECO:0008006" key="3">
    <source>
        <dbReference type="Google" id="ProtNLM"/>
    </source>
</evidence>
<dbReference type="AlphaFoldDB" id="A0A165Q835"/>
<gene>
    <name evidence="1" type="ORF">DAEQUDRAFT_277590</name>
</gene>
<dbReference type="Proteomes" id="UP000076727">
    <property type="component" value="Unassembled WGS sequence"/>
</dbReference>
<proteinExistence type="predicted"/>
<protein>
    <recommendedName>
        <fullName evidence="3">F-box domain-containing protein</fullName>
    </recommendedName>
</protein>